<protein>
    <submittedName>
        <fullName evidence="1">Uncharacterized protein</fullName>
    </submittedName>
</protein>
<reference evidence="1" key="1">
    <citation type="journal article" date="2015" name="Proc. Natl. Acad. Sci. U.S.A.">
        <title>Networks of energetic and metabolic interactions define dynamics in microbial communities.</title>
        <authorList>
            <person name="Embree M."/>
            <person name="Liu J.K."/>
            <person name="Al-Bassam M.M."/>
            <person name="Zengler K."/>
        </authorList>
    </citation>
    <scope>NUCLEOTIDE SEQUENCE</scope>
</reference>
<dbReference type="AlphaFoldDB" id="A0A0W8F2U0"/>
<gene>
    <name evidence="1" type="ORF">ASZ90_015124</name>
</gene>
<organism evidence="1">
    <name type="scientific">hydrocarbon metagenome</name>
    <dbReference type="NCBI Taxonomy" id="938273"/>
    <lineage>
        <taxon>unclassified sequences</taxon>
        <taxon>metagenomes</taxon>
        <taxon>ecological metagenomes</taxon>
    </lineage>
</organism>
<comment type="caution">
    <text evidence="1">The sequence shown here is derived from an EMBL/GenBank/DDBJ whole genome shotgun (WGS) entry which is preliminary data.</text>
</comment>
<proteinExistence type="predicted"/>
<accession>A0A0W8F2U0</accession>
<sequence length="47" mass="5017">MPVENIPVYFSANPDHCTPSAGAGRAVRSVELMRGSSLPPCTFLSPR</sequence>
<dbReference type="EMBL" id="LNQE01001574">
    <property type="protein sequence ID" value="KUG15226.1"/>
    <property type="molecule type" value="Genomic_DNA"/>
</dbReference>
<name>A0A0W8F2U0_9ZZZZ</name>
<evidence type="ECO:0000313" key="1">
    <source>
        <dbReference type="EMBL" id="KUG15226.1"/>
    </source>
</evidence>